<feature type="transmembrane region" description="Helical" evidence="6">
    <location>
        <begin position="105"/>
        <end position="126"/>
    </location>
</feature>
<evidence type="ECO:0000313" key="7">
    <source>
        <dbReference type="EMBL" id="UYQ94350.1"/>
    </source>
</evidence>
<keyword evidence="5 6" id="KW-0472">Membrane</keyword>
<evidence type="ECO:0000313" key="8">
    <source>
        <dbReference type="Proteomes" id="UP001162741"/>
    </source>
</evidence>
<feature type="transmembrane region" description="Helical" evidence="6">
    <location>
        <begin position="283"/>
        <end position="299"/>
    </location>
</feature>
<feature type="transmembrane region" description="Helical" evidence="6">
    <location>
        <begin position="251"/>
        <end position="271"/>
    </location>
</feature>
<organism evidence="7 8">
    <name type="scientific">Chitinophaga horti</name>
    <dbReference type="NCBI Taxonomy" id="2920382"/>
    <lineage>
        <taxon>Bacteria</taxon>
        <taxon>Pseudomonadati</taxon>
        <taxon>Bacteroidota</taxon>
        <taxon>Chitinophagia</taxon>
        <taxon>Chitinophagales</taxon>
        <taxon>Chitinophagaceae</taxon>
        <taxon>Chitinophaga</taxon>
    </lineage>
</organism>
<feature type="transmembrane region" description="Helical" evidence="6">
    <location>
        <begin position="146"/>
        <end position="167"/>
    </location>
</feature>
<sequence>MIPQHLSLPRVAGRELLLIWRFVNNDIWDTVIPCIITFTTAWIYAARPLQELPFYACYCLVYTLLYILTFCMTNQLYGVEEDKINKPDRPLVAGLISIEGAQRRLLGYNILFLLVAIPMKLFWLALSWQLITKMLCQWGFSNHWALKNLFCISLGTANLLAAEWLIVADISHRTWAYIGFISLWAGMGLPLQDMRDQAGDRIMGRKTLPIALGDNGARIALSLYLALLSPVIYYGAVLTQVPLSSVLSHPVALAVLIVEVLWHWCIALRLWWYQSPREDDRTYHWFVYLFCLTIPLICVL</sequence>
<dbReference type="InterPro" id="IPR000537">
    <property type="entry name" value="UbiA_prenyltransferase"/>
</dbReference>
<name>A0ABY6J3U5_9BACT</name>
<comment type="subcellular location">
    <subcellularLocation>
        <location evidence="1">Membrane</location>
        <topology evidence="1">Multi-pass membrane protein</topology>
    </subcellularLocation>
</comment>
<dbReference type="PANTHER" id="PTHR42723:SF1">
    <property type="entry name" value="CHLOROPHYLL SYNTHASE, CHLOROPLASTIC"/>
    <property type="match status" value="1"/>
</dbReference>
<feature type="transmembrane region" description="Helical" evidence="6">
    <location>
        <begin position="52"/>
        <end position="73"/>
    </location>
</feature>
<dbReference type="PANTHER" id="PTHR42723">
    <property type="entry name" value="CHLOROPHYLL SYNTHASE"/>
    <property type="match status" value="1"/>
</dbReference>
<keyword evidence="3 6" id="KW-0812">Transmembrane</keyword>
<evidence type="ECO:0000256" key="5">
    <source>
        <dbReference type="ARBA" id="ARBA00023136"/>
    </source>
</evidence>
<dbReference type="EMBL" id="CP107006">
    <property type="protein sequence ID" value="UYQ94350.1"/>
    <property type="molecule type" value="Genomic_DNA"/>
</dbReference>
<proteinExistence type="predicted"/>
<dbReference type="Gene3D" id="1.10.357.140">
    <property type="entry name" value="UbiA prenyltransferase"/>
    <property type="match status" value="1"/>
</dbReference>
<feature type="transmembrane region" description="Helical" evidence="6">
    <location>
        <begin position="27"/>
        <end position="46"/>
    </location>
</feature>
<keyword evidence="8" id="KW-1185">Reference proteome</keyword>
<feature type="transmembrane region" description="Helical" evidence="6">
    <location>
        <begin position="174"/>
        <end position="191"/>
    </location>
</feature>
<dbReference type="Pfam" id="PF01040">
    <property type="entry name" value="UbiA"/>
    <property type="match status" value="1"/>
</dbReference>
<gene>
    <name evidence="7" type="ORF">MKQ68_04505</name>
</gene>
<evidence type="ECO:0000256" key="1">
    <source>
        <dbReference type="ARBA" id="ARBA00004141"/>
    </source>
</evidence>
<keyword evidence="2" id="KW-1003">Cell membrane</keyword>
<dbReference type="CDD" id="cd13965">
    <property type="entry name" value="PT_UbiA_3"/>
    <property type="match status" value="1"/>
</dbReference>
<evidence type="ECO:0000256" key="2">
    <source>
        <dbReference type="ARBA" id="ARBA00022475"/>
    </source>
</evidence>
<feature type="transmembrane region" description="Helical" evidence="6">
    <location>
        <begin position="219"/>
        <end position="239"/>
    </location>
</feature>
<dbReference type="InterPro" id="IPR050475">
    <property type="entry name" value="Prenyltransferase_related"/>
</dbReference>
<accession>A0ABY6J3U5</accession>
<evidence type="ECO:0000256" key="6">
    <source>
        <dbReference type="SAM" id="Phobius"/>
    </source>
</evidence>
<evidence type="ECO:0000256" key="3">
    <source>
        <dbReference type="ARBA" id="ARBA00022692"/>
    </source>
</evidence>
<dbReference type="InterPro" id="IPR044878">
    <property type="entry name" value="UbiA_sf"/>
</dbReference>
<evidence type="ECO:0000256" key="4">
    <source>
        <dbReference type="ARBA" id="ARBA00022989"/>
    </source>
</evidence>
<dbReference type="Proteomes" id="UP001162741">
    <property type="component" value="Chromosome"/>
</dbReference>
<protein>
    <submittedName>
        <fullName evidence="7">UbiA family prenyltransferase</fullName>
    </submittedName>
</protein>
<keyword evidence="4 6" id="KW-1133">Transmembrane helix</keyword>
<dbReference type="RefSeq" id="WP_244841396.1">
    <property type="nucleotide sequence ID" value="NZ_CP107006.1"/>
</dbReference>
<reference evidence="7" key="1">
    <citation type="submission" date="2022-10" db="EMBL/GenBank/DDBJ databases">
        <title>Chitinophaga sp. nov., isolated from soil.</title>
        <authorList>
            <person name="Jeon C.O."/>
        </authorList>
    </citation>
    <scope>NUCLEOTIDE SEQUENCE</scope>
    <source>
        <strain evidence="7">R8</strain>
    </source>
</reference>